<protein>
    <submittedName>
        <fullName evidence="2">Uncharacterized protein</fullName>
    </submittedName>
</protein>
<evidence type="ECO:0000313" key="2">
    <source>
        <dbReference type="EMBL" id="KAJ4967249.1"/>
    </source>
</evidence>
<keyword evidence="3" id="KW-1185">Reference proteome</keyword>
<dbReference type="EMBL" id="JAMYWD010000007">
    <property type="protein sequence ID" value="KAJ4967249.1"/>
    <property type="molecule type" value="Genomic_DNA"/>
</dbReference>
<dbReference type="AlphaFoldDB" id="A0A9Q0KB86"/>
<gene>
    <name evidence="2" type="ORF">NE237_019098</name>
</gene>
<evidence type="ECO:0000313" key="3">
    <source>
        <dbReference type="Proteomes" id="UP001141806"/>
    </source>
</evidence>
<sequence>MVNFVLALTNRRTWRNTEVVRVTELDLRSLHITEADSKFPNQLSFSPPAPLSLCPKPATQAISLDAFLLIKALIISEKMCIWIMETISALPFYFWQREAASLRQQLQNLQENHRADGMFSVKVTYPLDRKEWFVSRRTIVPSKMMIKVGAKRTAKKDLDPKQWTFLLFLLEEVKPFAGGAKVRDREISGDLEEAASVLEATRDGLVVEEGEKWKGLESGGDGRQNIVNLKLRYIPTISVAGTSIGRCHASIVDNEVNGLKNTLVAVFLGKRPVFAYVSRGKKVAKPTKVKESTGVHSNKSDLHELSHGVGLGHNKESPRRPPVHFDEDARP</sequence>
<dbReference type="Proteomes" id="UP001141806">
    <property type="component" value="Unassembled WGS sequence"/>
</dbReference>
<feature type="compositionally biased region" description="Basic and acidic residues" evidence="1">
    <location>
        <begin position="313"/>
        <end position="331"/>
    </location>
</feature>
<reference evidence="2" key="1">
    <citation type="journal article" date="2023" name="Plant J.">
        <title>The genome of the king protea, Protea cynaroides.</title>
        <authorList>
            <person name="Chang J."/>
            <person name="Duong T.A."/>
            <person name="Schoeman C."/>
            <person name="Ma X."/>
            <person name="Roodt D."/>
            <person name="Barker N."/>
            <person name="Li Z."/>
            <person name="Van de Peer Y."/>
            <person name="Mizrachi E."/>
        </authorList>
    </citation>
    <scope>NUCLEOTIDE SEQUENCE</scope>
    <source>
        <tissue evidence="2">Young leaves</tissue>
    </source>
</reference>
<evidence type="ECO:0000256" key="1">
    <source>
        <dbReference type="SAM" id="MobiDB-lite"/>
    </source>
</evidence>
<feature type="compositionally biased region" description="Basic and acidic residues" evidence="1">
    <location>
        <begin position="288"/>
        <end position="306"/>
    </location>
</feature>
<proteinExistence type="predicted"/>
<feature type="region of interest" description="Disordered" evidence="1">
    <location>
        <begin position="285"/>
        <end position="331"/>
    </location>
</feature>
<comment type="caution">
    <text evidence="2">The sequence shown here is derived from an EMBL/GenBank/DDBJ whole genome shotgun (WGS) entry which is preliminary data.</text>
</comment>
<accession>A0A9Q0KB86</accession>
<organism evidence="2 3">
    <name type="scientific">Protea cynaroides</name>
    <dbReference type="NCBI Taxonomy" id="273540"/>
    <lineage>
        <taxon>Eukaryota</taxon>
        <taxon>Viridiplantae</taxon>
        <taxon>Streptophyta</taxon>
        <taxon>Embryophyta</taxon>
        <taxon>Tracheophyta</taxon>
        <taxon>Spermatophyta</taxon>
        <taxon>Magnoliopsida</taxon>
        <taxon>Proteales</taxon>
        <taxon>Proteaceae</taxon>
        <taxon>Protea</taxon>
    </lineage>
</organism>
<name>A0A9Q0KB86_9MAGN</name>